<accession>A0A6L5BZA2</accession>
<gene>
    <name evidence="2" type="ORF">FX983_01269</name>
</gene>
<keyword evidence="1" id="KW-0472">Membrane</keyword>
<comment type="caution">
    <text evidence="2">The sequence shown here is derived from an EMBL/GenBank/DDBJ whole genome shotgun (WGS) entry which is preliminary data.</text>
</comment>
<dbReference type="Proteomes" id="UP000475265">
    <property type="component" value="Unassembled WGS sequence"/>
</dbReference>
<keyword evidence="1" id="KW-1133">Transmembrane helix</keyword>
<dbReference type="AlphaFoldDB" id="A0A6L5BZA2"/>
<proteinExistence type="predicted"/>
<name>A0A6L5BZA2_9PSED</name>
<keyword evidence="1" id="KW-0812">Transmembrane</keyword>
<reference evidence="2 3" key="1">
    <citation type="submission" date="2019-12" db="EMBL/GenBank/DDBJ databases">
        <title>Endophytic bacteria associated with Panax ginseng seedlings.</title>
        <authorList>
            <person name="Park J.M."/>
            <person name="Shin R."/>
            <person name="Jo S.H."/>
        </authorList>
    </citation>
    <scope>NUCLEOTIDE SEQUENCE [LARGE SCALE GENOMIC DNA]</scope>
    <source>
        <strain evidence="2 3">PgKB32</strain>
    </source>
</reference>
<evidence type="ECO:0000313" key="3">
    <source>
        <dbReference type="Proteomes" id="UP000475265"/>
    </source>
</evidence>
<evidence type="ECO:0000256" key="1">
    <source>
        <dbReference type="SAM" id="Phobius"/>
    </source>
</evidence>
<organism evidence="2 3">
    <name type="scientific">Pseudomonas frederiksbergensis</name>
    <dbReference type="NCBI Taxonomy" id="104087"/>
    <lineage>
        <taxon>Bacteria</taxon>
        <taxon>Pseudomonadati</taxon>
        <taxon>Pseudomonadota</taxon>
        <taxon>Gammaproteobacteria</taxon>
        <taxon>Pseudomonadales</taxon>
        <taxon>Pseudomonadaceae</taxon>
        <taxon>Pseudomonas</taxon>
    </lineage>
</organism>
<evidence type="ECO:0000313" key="2">
    <source>
        <dbReference type="EMBL" id="KAF2393305.1"/>
    </source>
</evidence>
<protein>
    <submittedName>
        <fullName evidence="2">Uncharacterized protein</fullName>
    </submittedName>
</protein>
<dbReference type="EMBL" id="JAAAXX010000001">
    <property type="protein sequence ID" value="KAF2393305.1"/>
    <property type="molecule type" value="Genomic_DNA"/>
</dbReference>
<feature type="transmembrane region" description="Helical" evidence="1">
    <location>
        <begin position="20"/>
        <end position="37"/>
    </location>
</feature>
<sequence length="38" mass="4351">MDRVTAIRGQALLLQMRWGAGLLAMTLFQIASAWWSWT</sequence>